<reference evidence="1 2" key="1">
    <citation type="submission" date="2016-10" db="EMBL/GenBank/DDBJ databases">
        <authorList>
            <person name="de Groot N.N."/>
        </authorList>
    </citation>
    <scope>NUCLEOTIDE SEQUENCE [LARGE SCALE GENOMIC DNA]</scope>
    <source>
        <strain evidence="1 2">CGMCC 4.7037</strain>
    </source>
</reference>
<gene>
    <name evidence="1" type="ORF">SAMN05444920_103222</name>
</gene>
<sequence>MLALSLGLAWLLLAPLSLWLLVKGTNAERAGALVTLALLEAGTIAMHAAPHA</sequence>
<evidence type="ECO:0000313" key="1">
    <source>
        <dbReference type="EMBL" id="SEG56999.1"/>
    </source>
</evidence>
<accession>A0A1H6B830</accession>
<evidence type="ECO:0000313" key="2">
    <source>
        <dbReference type="Proteomes" id="UP000236732"/>
    </source>
</evidence>
<dbReference type="OrthoDB" id="3533755at2"/>
<name>A0A1H6B830_9ACTN</name>
<dbReference type="EMBL" id="FNVT01000003">
    <property type="protein sequence ID" value="SEG56999.1"/>
    <property type="molecule type" value="Genomic_DNA"/>
</dbReference>
<dbReference type="RefSeq" id="WP_160150254.1">
    <property type="nucleotide sequence ID" value="NZ_FNVT01000003.1"/>
</dbReference>
<proteinExistence type="predicted"/>
<dbReference type="AlphaFoldDB" id="A0A1H6B830"/>
<protein>
    <submittedName>
        <fullName evidence="1">Uncharacterized protein</fullName>
    </submittedName>
</protein>
<keyword evidence="2" id="KW-1185">Reference proteome</keyword>
<organism evidence="1 2">
    <name type="scientific">Nonomuraea solani</name>
    <dbReference type="NCBI Taxonomy" id="1144553"/>
    <lineage>
        <taxon>Bacteria</taxon>
        <taxon>Bacillati</taxon>
        <taxon>Actinomycetota</taxon>
        <taxon>Actinomycetes</taxon>
        <taxon>Streptosporangiales</taxon>
        <taxon>Streptosporangiaceae</taxon>
        <taxon>Nonomuraea</taxon>
    </lineage>
</organism>
<dbReference type="Proteomes" id="UP000236732">
    <property type="component" value="Unassembled WGS sequence"/>
</dbReference>